<evidence type="ECO:0000313" key="2">
    <source>
        <dbReference type="Proteomes" id="UP001328733"/>
    </source>
</evidence>
<reference evidence="1 2" key="1">
    <citation type="submission" date="2024-01" db="EMBL/GenBank/DDBJ databases">
        <title>Genomic insights into the taxonomy and metabolism of the cyanobacterium Pannus brasiliensis CCIBt3594.</title>
        <authorList>
            <person name="Machado M."/>
            <person name="Botero N.B."/>
            <person name="Andreote A.P.D."/>
            <person name="Feitosa A.M.T."/>
            <person name="Popin R."/>
            <person name="Sivonen K."/>
            <person name="Fiore M.F."/>
        </authorList>
    </citation>
    <scope>NUCLEOTIDE SEQUENCE [LARGE SCALE GENOMIC DNA]</scope>
    <source>
        <strain evidence="1 2">CCIBt3594</strain>
    </source>
</reference>
<evidence type="ECO:0008006" key="3">
    <source>
        <dbReference type="Google" id="ProtNLM"/>
    </source>
</evidence>
<comment type="caution">
    <text evidence="1">The sequence shown here is derived from an EMBL/GenBank/DDBJ whole genome shotgun (WGS) entry which is preliminary data.</text>
</comment>
<accession>A0AAW9QW34</accession>
<protein>
    <recommendedName>
        <fullName evidence="3">Avidin family protein</fullName>
    </recommendedName>
</protein>
<dbReference type="AlphaFoldDB" id="A0AAW9QW34"/>
<organism evidence="1 2">
    <name type="scientific">Pannus brasiliensis CCIBt3594</name>
    <dbReference type="NCBI Taxonomy" id="1427578"/>
    <lineage>
        <taxon>Bacteria</taxon>
        <taxon>Bacillati</taxon>
        <taxon>Cyanobacteriota</taxon>
        <taxon>Cyanophyceae</taxon>
        <taxon>Oscillatoriophycideae</taxon>
        <taxon>Chroococcales</taxon>
        <taxon>Microcystaceae</taxon>
        <taxon>Pannus</taxon>
    </lineage>
</organism>
<name>A0AAW9QW34_9CHRO</name>
<dbReference type="RefSeq" id="WP_332864668.1">
    <property type="nucleotide sequence ID" value="NZ_JBAFSM010000013.1"/>
</dbReference>
<keyword evidence="2" id="KW-1185">Reference proteome</keyword>
<gene>
    <name evidence="1" type="ORF">V0288_08640</name>
</gene>
<sequence>MSNLSGTWLGTYWQEGQPTRFEMTLVQGENTLSGNILDDGYLGEATLAGEVIGRRISFTKTYLGGIGHSVAYTGIVAEDEDSMSGDWQIKNLVTGTWEAHRSKDDLTAELMSRLTAKVPAGVR</sequence>
<evidence type="ECO:0000313" key="1">
    <source>
        <dbReference type="EMBL" id="MEG3437184.1"/>
    </source>
</evidence>
<proteinExistence type="predicted"/>
<dbReference type="EMBL" id="JBAFSM010000013">
    <property type="protein sequence ID" value="MEG3437184.1"/>
    <property type="molecule type" value="Genomic_DNA"/>
</dbReference>
<dbReference type="Proteomes" id="UP001328733">
    <property type="component" value="Unassembled WGS sequence"/>
</dbReference>